<reference evidence="2 3" key="1">
    <citation type="submission" date="2024-10" db="EMBL/GenBank/DDBJ databases">
        <authorList>
            <person name="Kim D."/>
        </authorList>
    </citation>
    <scope>NUCLEOTIDE SEQUENCE [LARGE SCALE GENOMIC DNA]</scope>
    <source>
        <strain evidence="2">Taebaek</strain>
    </source>
</reference>
<protein>
    <submittedName>
        <fullName evidence="2">Uncharacterized protein</fullName>
    </submittedName>
</protein>
<feature type="signal peptide" evidence="1">
    <location>
        <begin position="1"/>
        <end position="27"/>
    </location>
</feature>
<evidence type="ECO:0000313" key="3">
    <source>
        <dbReference type="Proteomes" id="UP001620645"/>
    </source>
</evidence>
<evidence type="ECO:0000256" key="1">
    <source>
        <dbReference type="SAM" id="SignalP"/>
    </source>
</evidence>
<evidence type="ECO:0000313" key="2">
    <source>
        <dbReference type="EMBL" id="KAL3081492.1"/>
    </source>
</evidence>
<dbReference type="EMBL" id="JBICCN010000272">
    <property type="protein sequence ID" value="KAL3081492.1"/>
    <property type="molecule type" value="Genomic_DNA"/>
</dbReference>
<feature type="chain" id="PRO_5044821526" evidence="1">
    <location>
        <begin position="28"/>
        <end position="392"/>
    </location>
</feature>
<dbReference type="Proteomes" id="UP001620645">
    <property type="component" value="Unassembled WGS sequence"/>
</dbReference>
<dbReference type="AlphaFoldDB" id="A0ABD2IQS6"/>
<sequence>MAMISHFALLPPIALLVLIAMINQCSPLSCKIGHANHKMGEKSANAKCEDKVPNAQHCFSVLCMEQNFASTALLTWGCSDEADKKGCEEFFMNASNTALHSAKQRCDCQFGDQGKDMANEHVKLPEAEKPGQIPSLPAVALNQSIQCRTGFFRGNGYGKTEVKECVGGEYCYAVGCQIATENFTFWGCALDNDCETLNKYLAFGHKCQCQIARKGRDMDNVDLLNPSFMPLSKMSHIDIVISEMPIPTGFGTRANANIFNACATVIFAYQKNIKQKMNFVLPMSAICCFFALPWVCYGIHCKVGIYETSGYAAIVASECAADQQFCSATGCALGTEHIIMLWACEQQNDTQVIVNKLSFGTYNHTCLAQIGQKGANMSNEAFAFPELNDYIK</sequence>
<organism evidence="2 3">
    <name type="scientific">Heterodera schachtii</name>
    <name type="common">Sugarbeet cyst nematode worm</name>
    <name type="synonym">Tylenchus schachtii</name>
    <dbReference type="NCBI Taxonomy" id="97005"/>
    <lineage>
        <taxon>Eukaryota</taxon>
        <taxon>Metazoa</taxon>
        <taxon>Ecdysozoa</taxon>
        <taxon>Nematoda</taxon>
        <taxon>Chromadorea</taxon>
        <taxon>Rhabditida</taxon>
        <taxon>Tylenchina</taxon>
        <taxon>Tylenchomorpha</taxon>
        <taxon>Tylenchoidea</taxon>
        <taxon>Heteroderidae</taxon>
        <taxon>Heteroderinae</taxon>
        <taxon>Heterodera</taxon>
    </lineage>
</organism>
<keyword evidence="1" id="KW-0732">Signal</keyword>
<proteinExistence type="predicted"/>
<keyword evidence="3" id="KW-1185">Reference proteome</keyword>
<name>A0ABD2IQS6_HETSC</name>
<gene>
    <name evidence="2" type="ORF">niasHS_012869</name>
</gene>
<accession>A0ABD2IQS6</accession>
<comment type="caution">
    <text evidence="2">The sequence shown here is derived from an EMBL/GenBank/DDBJ whole genome shotgun (WGS) entry which is preliminary data.</text>
</comment>